<reference evidence="2" key="1">
    <citation type="submission" date="2014-12" db="EMBL/GenBank/DDBJ databases">
        <title>Insight into the proteome of Arion vulgaris.</title>
        <authorList>
            <person name="Aradska J."/>
            <person name="Bulat T."/>
            <person name="Smidak R."/>
            <person name="Sarate P."/>
            <person name="Gangsoo J."/>
            <person name="Sialana F."/>
            <person name="Bilban M."/>
            <person name="Lubec G."/>
        </authorList>
    </citation>
    <scope>NUCLEOTIDE SEQUENCE</scope>
    <source>
        <tissue evidence="2">Skin</tissue>
    </source>
</reference>
<feature type="region of interest" description="Disordered" evidence="1">
    <location>
        <begin position="1"/>
        <end position="28"/>
    </location>
</feature>
<name>A0A0B6Y0Z7_9EUPU</name>
<accession>A0A0B6Y0Z7</accession>
<feature type="non-terminal residue" evidence="2">
    <location>
        <position position="77"/>
    </location>
</feature>
<proteinExistence type="predicted"/>
<sequence>PNQLSFRDQSPHLEQISSSTTDSPSLASDFTEVIPSKSITSNPLMQHSEASPDQLSVHIYTSDIPEVNGSNLNPDIV</sequence>
<gene>
    <name evidence="2" type="primary">ORF8985</name>
</gene>
<evidence type="ECO:0000313" key="2">
    <source>
        <dbReference type="EMBL" id="CEK49829.1"/>
    </source>
</evidence>
<evidence type="ECO:0000256" key="1">
    <source>
        <dbReference type="SAM" id="MobiDB-lite"/>
    </source>
</evidence>
<dbReference type="EMBL" id="HACG01002964">
    <property type="protein sequence ID" value="CEK49829.1"/>
    <property type="molecule type" value="Transcribed_RNA"/>
</dbReference>
<organism evidence="2">
    <name type="scientific">Arion vulgaris</name>
    <dbReference type="NCBI Taxonomy" id="1028688"/>
    <lineage>
        <taxon>Eukaryota</taxon>
        <taxon>Metazoa</taxon>
        <taxon>Spiralia</taxon>
        <taxon>Lophotrochozoa</taxon>
        <taxon>Mollusca</taxon>
        <taxon>Gastropoda</taxon>
        <taxon>Heterobranchia</taxon>
        <taxon>Euthyneura</taxon>
        <taxon>Panpulmonata</taxon>
        <taxon>Eupulmonata</taxon>
        <taxon>Stylommatophora</taxon>
        <taxon>Helicina</taxon>
        <taxon>Arionoidea</taxon>
        <taxon>Arionidae</taxon>
        <taxon>Arion</taxon>
    </lineage>
</organism>
<protein>
    <submittedName>
        <fullName evidence="2">Uncharacterized protein</fullName>
    </submittedName>
</protein>
<dbReference type="AlphaFoldDB" id="A0A0B6Y0Z7"/>
<feature type="compositionally biased region" description="Low complexity" evidence="1">
    <location>
        <begin position="17"/>
        <end position="28"/>
    </location>
</feature>
<feature type="non-terminal residue" evidence="2">
    <location>
        <position position="1"/>
    </location>
</feature>